<accession>A0A4T0NSG9</accession>
<evidence type="ECO:0000313" key="11">
    <source>
        <dbReference type="Proteomes" id="UP000307169"/>
    </source>
</evidence>
<keyword evidence="4 8" id="KW-0418">Kinase</keyword>
<dbReference type="Gene3D" id="2.60.200.30">
    <property type="entry name" value="Probable inorganic polyphosphate/atp-NAD kinase, domain 2"/>
    <property type="match status" value="1"/>
</dbReference>
<dbReference type="SUPFAM" id="SSF111331">
    <property type="entry name" value="NAD kinase/diacylglycerol kinase-like"/>
    <property type="match status" value="1"/>
</dbReference>
<organism evidence="8 11">
    <name type="scientific">Wallemia mellicola</name>
    <dbReference type="NCBI Taxonomy" id="1708541"/>
    <lineage>
        <taxon>Eukaryota</taxon>
        <taxon>Fungi</taxon>
        <taxon>Dikarya</taxon>
        <taxon>Basidiomycota</taxon>
        <taxon>Wallemiomycotina</taxon>
        <taxon>Wallemiomycetes</taxon>
        <taxon>Wallemiales</taxon>
        <taxon>Wallemiaceae</taxon>
        <taxon>Wallemia</taxon>
    </lineage>
</organism>
<evidence type="ECO:0000256" key="2">
    <source>
        <dbReference type="ARBA" id="ARBA00022679"/>
    </source>
</evidence>
<keyword evidence="7" id="KW-0520">NAD</keyword>
<dbReference type="Proteomes" id="UP000307169">
    <property type="component" value="Unassembled WGS sequence"/>
</dbReference>
<evidence type="ECO:0000313" key="8">
    <source>
        <dbReference type="EMBL" id="TIC04215.1"/>
    </source>
</evidence>
<dbReference type="InterPro" id="IPR016064">
    <property type="entry name" value="NAD/diacylglycerol_kinase_sf"/>
</dbReference>
<comment type="caution">
    <text evidence="8">The sequence shown here is derived from an EMBL/GenBank/DDBJ whole genome shotgun (WGS) entry which is preliminary data.</text>
</comment>
<dbReference type="PANTHER" id="PTHR20275">
    <property type="entry name" value="NAD KINASE"/>
    <property type="match status" value="1"/>
</dbReference>
<evidence type="ECO:0000256" key="5">
    <source>
        <dbReference type="ARBA" id="ARBA00022840"/>
    </source>
</evidence>
<name>A0A4T0NSG9_9BASI</name>
<dbReference type="EMBL" id="SPRV01000005">
    <property type="protein sequence ID" value="TIC70849.1"/>
    <property type="molecule type" value="Genomic_DNA"/>
</dbReference>
<dbReference type="FunFam" id="2.60.200.30:FF:000009">
    <property type="entry name" value="Poly(P)/ATP NAD kinase"/>
    <property type="match status" value="1"/>
</dbReference>
<keyword evidence="6" id="KW-0521">NADP</keyword>
<dbReference type="Pfam" id="PF20143">
    <property type="entry name" value="NAD_kinase_C"/>
    <property type="match status" value="1"/>
</dbReference>
<evidence type="ECO:0000256" key="1">
    <source>
        <dbReference type="ARBA" id="ARBA00010995"/>
    </source>
</evidence>
<dbReference type="GO" id="GO:0005524">
    <property type="term" value="F:ATP binding"/>
    <property type="evidence" value="ECO:0007669"/>
    <property type="project" value="UniProtKB-KW"/>
</dbReference>
<evidence type="ECO:0000256" key="7">
    <source>
        <dbReference type="ARBA" id="ARBA00023027"/>
    </source>
</evidence>
<evidence type="ECO:0000313" key="9">
    <source>
        <dbReference type="EMBL" id="TIC70849.1"/>
    </source>
</evidence>
<dbReference type="Gene3D" id="3.40.50.10330">
    <property type="entry name" value="Probable inorganic polyphosphate/atp-NAD kinase, domain 1"/>
    <property type="match status" value="1"/>
</dbReference>
<evidence type="ECO:0000256" key="3">
    <source>
        <dbReference type="ARBA" id="ARBA00022741"/>
    </source>
</evidence>
<dbReference type="InterPro" id="IPR017438">
    <property type="entry name" value="ATP-NAD_kinase_N"/>
</dbReference>
<dbReference type="PANTHER" id="PTHR20275:SF26">
    <property type="entry name" value="NADH KINASE POS5, MITOCHONDRIAL"/>
    <property type="match status" value="1"/>
</dbReference>
<comment type="similarity">
    <text evidence="1">Belongs to the NAD kinase family.</text>
</comment>
<dbReference type="Proteomes" id="UP000305362">
    <property type="component" value="Unassembled WGS sequence"/>
</dbReference>
<keyword evidence="2" id="KW-0808">Transferase</keyword>
<evidence type="ECO:0000256" key="6">
    <source>
        <dbReference type="ARBA" id="ARBA00022857"/>
    </source>
</evidence>
<evidence type="ECO:0000313" key="10">
    <source>
        <dbReference type="Proteomes" id="UP000305362"/>
    </source>
</evidence>
<gene>
    <name evidence="9" type="ORF">E3Q03_00808</name>
    <name evidence="8" type="ORF">E3Q17_00593</name>
</gene>
<dbReference type="OrthoDB" id="24581at2759"/>
<protein>
    <submittedName>
        <fullName evidence="8">ATP-NAD kinase</fullName>
    </submittedName>
</protein>
<dbReference type="InterPro" id="IPR017437">
    <property type="entry name" value="ATP-NAD_kinase_PpnK-typ_C"/>
</dbReference>
<keyword evidence="5" id="KW-0067">ATP-binding</keyword>
<dbReference type="GO" id="GO:0003951">
    <property type="term" value="F:NAD+ kinase activity"/>
    <property type="evidence" value="ECO:0007669"/>
    <property type="project" value="InterPro"/>
</dbReference>
<dbReference type="InterPro" id="IPR002504">
    <property type="entry name" value="NADK"/>
</dbReference>
<dbReference type="HAMAP" id="MF_00361">
    <property type="entry name" value="NAD_kinase"/>
    <property type="match status" value="1"/>
</dbReference>
<reference evidence="10 11" key="1">
    <citation type="submission" date="2019-03" db="EMBL/GenBank/DDBJ databases">
        <title>Sequencing 25 genomes of Wallemia mellicola.</title>
        <authorList>
            <person name="Gostincar C."/>
        </authorList>
    </citation>
    <scope>NUCLEOTIDE SEQUENCE [LARGE SCALE GENOMIC DNA]</scope>
    <source>
        <strain evidence="8 11">EXF-1262</strain>
        <strain evidence="9 10">EXF-1277</strain>
    </source>
</reference>
<dbReference type="GO" id="GO:0006741">
    <property type="term" value="P:NADP+ biosynthetic process"/>
    <property type="evidence" value="ECO:0007669"/>
    <property type="project" value="InterPro"/>
</dbReference>
<dbReference type="AlphaFoldDB" id="A0A4T0NSG9"/>
<dbReference type="GO" id="GO:0019674">
    <property type="term" value="P:NAD+ metabolic process"/>
    <property type="evidence" value="ECO:0007669"/>
    <property type="project" value="InterPro"/>
</dbReference>
<sequence length="414" mass="45698">MLRSLVRYTKSALDKLPNKVDFELKPLGRFVVLSKLNKQVTSKRVPHVTQSVGSMFGGNHSLKWTSQPRNVLIVKKSDSECSTRAMEEVIAHLRTNYCDTNIIVENGVKEELKASRELYTTTETDEFTLSSKVDFAITLGGDGTALHTASLFPTGPVPPVLSFSTGTLGFLLPFHINSYKSAIDDVLNSNVSVIKRMRLMCTLHDASGGLIDDLDVTHVLNEVALHRGRYPHLVQIEIYVDGMPLTETVADGLIVSTPTGSSAYSLSAGGPLVHPCVQSIVLTPICPRSLSFRPVILPSDSTVQLRPYQMSTKARSKPDVSLDGREVMQLDSDNYIQISMSPFPLPSINRAAIYDPESRQGTPRLPSEKQLAQSALDRLGRAQDDWVRDINDLLNFNSRFESKGQEIYHGGQDD</sequence>
<proteinExistence type="inferred from homology"/>
<keyword evidence="3" id="KW-0547">Nucleotide-binding</keyword>
<evidence type="ECO:0000256" key="4">
    <source>
        <dbReference type="ARBA" id="ARBA00022777"/>
    </source>
</evidence>
<dbReference type="EMBL" id="SPRH01000004">
    <property type="protein sequence ID" value="TIC04215.1"/>
    <property type="molecule type" value="Genomic_DNA"/>
</dbReference>
<dbReference type="Pfam" id="PF01513">
    <property type="entry name" value="NAD_kinase"/>
    <property type="match status" value="1"/>
</dbReference>